<gene>
    <name evidence="4" type="ORF">D7D52_17180</name>
</gene>
<organism evidence="4 5">
    <name type="scientific">Nocardia yunnanensis</name>
    <dbReference type="NCBI Taxonomy" id="2382165"/>
    <lineage>
        <taxon>Bacteria</taxon>
        <taxon>Bacillati</taxon>
        <taxon>Actinomycetota</taxon>
        <taxon>Actinomycetes</taxon>
        <taxon>Mycobacteriales</taxon>
        <taxon>Nocardiaceae</taxon>
        <taxon>Nocardia</taxon>
    </lineage>
</organism>
<evidence type="ECO:0000256" key="2">
    <source>
        <dbReference type="PROSITE-ProRule" id="PRU00335"/>
    </source>
</evidence>
<dbReference type="Gene3D" id="1.10.357.10">
    <property type="entry name" value="Tetracycline Repressor, domain 2"/>
    <property type="match status" value="1"/>
</dbReference>
<dbReference type="Pfam" id="PF00440">
    <property type="entry name" value="TetR_N"/>
    <property type="match status" value="1"/>
</dbReference>
<evidence type="ECO:0000259" key="3">
    <source>
        <dbReference type="PROSITE" id="PS50977"/>
    </source>
</evidence>
<dbReference type="OrthoDB" id="8654052at2"/>
<dbReference type="GO" id="GO:0003700">
    <property type="term" value="F:DNA-binding transcription factor activity"/>
    <property type="evidence" value="ECO:0007669"/>
    <property type="project" value="TreeGrafter"/>
</dbReference>
<dbReference type="InterPro" id="IPR050109">
    <property type="entry name" value="HTH-type_TetR-like_transc_reg"/>
</dbReference>
<accession>A0A386ZD97</accession>
<dbReference type="EMBL" id="CP032568">
    <property type="protein sequence ID" value="AYF75317.1"/>
    <property type="molecule type" value="Genomic_DNA"/>
</dbReference>
<protein>
    <submittedName>
        <fullName evidence="4">TetR/AcrR family transcriptional regulator</fullName>
    </submittedName>
</protein>
<feature type="DNA-binding region" description="H-T-H motif" evidence="2">
    <location>
        <begin position="17"/>
        <end position="36"/>
    </location>
</feature>
<dbReference type="KEGG" id="nyu:D7D52_17180"/>
<dbReference type="InterPro" id="IPR009057">
    <property type="entry name" value="Homeodomain-like_sf"/>
</dbReference>
<dbReference type="SUPFAM" id="SSF46689">
    <property type="entry name" value="Homeodomain-like"/>
    <property type="match status" value="1"/>
</dbReference>
<keyword evidence="5" id="KW-1185">Reference proteome</keyword>
<dbReference type="InterPro" id="IPR001647">
    <property type="entry name" value="HTH_TetR"/>
</dbReference>
<dbReference type="Proteomes" id="UP000267164">
    <property type="component" value="Chromosome"/>
</dbReference>
<evidence type="ECO:0000313" key="5">
    <source>
        <dbReference type="Proteomes" id="UP000267164"/>
    </source>
</evidence>
<dbReference type="AlphaFoldDB" id="A0A386ZD97"/>
<proteinExistence type="predicted"/>
<name>A0A386ZD97_9NOCA</name>
<keyword evidence="1 2" id="KW-0238">DNA-binding</keyword>
<dbReference type="GO" id="GO:0000976">
    <property type="term" value="F:transcription cis-regulatory region binding"/>
    <property type="evidence" value="ECO:0007669"/>
    <property type="project" value="TreeGrafter"/>
</dbReference>
<dbReference type="PANTHER" id="PTHR30055:SF220">
    <property type="entry name" value="TETR-FAMILY REGULATORY PROTEIN"/>
    <property type="match status" value="1"/>
</dbReference>
<evidence type="ECO:0000313" key="4">
    <source>
        <dbReference type="EMBL" id="AYF75317.1"/>
    </source>
</evidence>
<sequence>MDAALEMIAESGLDELTLSAVARRAGVSRATAYREFGDKDGLVTALTRREIGEMIAAGYQEFDVFAPMPQLARAATLFAIRYLRKHAAFTYIRVHEPAWLLNVAISHDGSEVNLIEMVGALLTPLLSVRRTDALALTPAQAAEVAVRTVLSHVLIERSHLTDEQVADAVARAVGR</sequence>
<dbReference type="PROSITE" id="PS50977">
    <property type="entry name" value="HTH_TETR_2"/>
    <property type="match status" value="1"/>
</dbReference>
<reference evidence="4 5" key="1">
    <citation type="submission" date="2018-09" db="EMBL/GenBank/DDBJ databases">
        <title>Nocardia yunnanensis sp. nov., an actinomycete isolated from a soil sample.</title>
        <authorList>
            <person name="Zhang J."/>
        </authorList>
    </citation>
    <scope>NUCLEOTIDE SEQUENCE [LARGE SCALE GENOMIC DNA]</scope>
    <source>
        <strain evidence="4 5">CFHS0054</strain>
    </source>
</reference>
<dbReference type="PANTHER" id="PTHR30055">
    <property type="entry name" value="HTH-TYPE TRANSCRIPTIONAL REGULATOR RUTR"/>
    <property type="match status" value="1"/>
</dbReference>
<evidence type="ECO:0000256" key="1">
    <source>
        <dbReference type="ARBA" id="ARBA00023125"/>
    </source>
</evidence>
<feature type="domain" description="HTH tetR-type" evidence="3">
    <location>
        <begin position="1"/>
        <end position="54"/>
    </location>
</feature>